<sequence length="64" mass="7436">MNVLANFVDVSEDILLLKGFCKESLKGKLKWLFFLYPLCLLAVTLLKLTSLVYSIKHNKYSKKR</sequence>
<reference evidence="2 3" key="1">
    <citation type="submission" date="2014-12" db="EMBL/GenBank/DDBJ databases">
        <title>Draft Genome Sequences of Five Spore-Forming Food Isolates of Bacillus pumilus.</title>
        <authorList>
            <person name="de Jong A."/>
            <person name="van Heel A.J."/>
            <person name="Montalban-Lopez M."/>
            <person name="Krawczyk A.O."/>
            <person name="Berendsen E.M."/>
            <person name="Wells-Bennik M."/>
            <person name="Kuipers O.P."/>
        </authorList>
    </citation>
    <scope>NUCLEOTIDE SEQUENCE [LARGE SCALE GENOMIC DNA]</scope>
    <source>
        <strain evidence="2 3">B4127</strain>
    </source>
</reference>
<keyword evidence="1" id="KW-0812">Transmembrane</keyword>
<keyword evidence="1" id="KW-1133">Transmembrane helix</keyword>
<proteinExistence type="predicted"/>
<dbReference type="AlphaFoldDB" id="A0AB34QQ45"/>
<protein>
    <submittedName>
        <fullName evidence="2">Uncharacterized protein</fullName>
    </submittedName>
</protein>
<dbReference type="Proteomes" id="UP000031978">
    <property type="component" value="Unassembled WGS sequence"/>
</dbReference>
<comment type="caution">
    <text evidence="2">The sequence shown here is derived from an EMBL/GenBank/DDBJ whole genome shotgun (WGS) entry which is preliminary data.</text>
</comment>
<organism evidence="2 3">
    <name type="scientific">Bacillus pumilus</name>
    <name type="common">Bacillus mesentericus</name>
    <dbReference type="NCBI Taxonomy" id="1408"/>
    <lineage>
        <taxon>Bacteria</taxon>
        <taxon>Bacillati</taxon>
        <taxon>Bacillota</taxon>
        <taxon>Bacilli</taxon>
        <taxon>Bacillales</taxon>
        <taxon>Bacillaceae</taxon>
        <taxon>Bacillus</taxon>
    </lineage>
</organism>
<evidence type="ECO:0000256" key="1">
    <source>
        <dbReference type="SAM" id="Phobius"/>
    </source>
</evidence>
<dbReference type="EMBL" id="JXCL01000040">
    <property type="protein sequence ID" value="KIL12244.1"/>
    <property type="molecule type" value="Genomic_DNA"/>
</dbReference>
<name>A0AB34QQ45_BACPU</name>
<keyword evidence="1" id="KW-0472">Membrane</keyword>
<accession>A0AB34QQ45</accession>
<feature type="transmembrane region" description="Helical" evidence="1">
    <location>
        <begin position="33"/>
        <end position="55"/>
    </location>
</feature>
<gene>
    <name evidence="2" type="ORF">B4127_1575</name>
</gene>
<evidence type="ECO:0000313" key="2">
    <source>
        <dbReference type="EMBL" id="KIL12244.1"/>
    </source>
</evidence>
<evidence type="ECO:0000313" key="3">
    <source>
        <dbReference type="Proteomes" id="UP000031978"/>
    </source>
</evidence>